<evidence type="ECO:0000256" key="3">
    <source>
        <dbReference type="ARBA" id="ARBA00023274"/>
    </source>
</evidence>
<proteinExistence type="inferred from homology"/>
<dbReference type="GO" id="GO:0003735">
    <property type="term" value="F:structural constituent of ribosome"/>
    <property type="evidence" value="ECO:0007669"/>
    <property type="project" value="InterPro"/>
</dbReference>
<reference evidence="6 7" key="1">
    <citation type="submission" date="2017-07" db="EMBL/GenBank/DDBJ databases">
        <title>Recovery of genomes from metagenomes via a dereplication, aggregation, and scoring strategy.</title>
        <authorList>
            <person name="Sieber C.M."/>
            <person name="Probst A.J."/>
            <person name="Sharrar A."/>
            <person name="Thomas B.C."/>
            <person name="Hess M."/>
            <person name="Tringe S.G."/>
            <person name="Banfield J.F."/>
        </authorList>
    </citation>
    <scope>NUCLEOTIDE SEQUENCE [LARGE SCALE GENOMIC DNA]</scope>
    <source>
        <strain evidence="6">JGI_Cruoil_03_51_56</strain>
    </source>
</reference>
<keyword evidence="3 5" id="KW-0687">Ribonucleoprotein</keyword>
<dbReference type="InterPro" id="IPR050096">
    <property type="entry name" value="Bacterial_rp_bL28"/>
</dbReference>
<dbReference type="GO" id="GO:0005840">
    <property type="term" value="C:ribosome"/>
    <property type="evidence" value="ECO:0007669"/>
    <property type="project" value="UniProtKB-KW"/>
</dbReference>
<evidence type="ECO:0000256" key="2">
    <source>
        <dbReference type="ARBA" id="ARBA00022980"/>
    </source>
</evidence>
<dbReference type="EMBL" id="NOZP01000150">
    <property type="protein sequence ID" value="OYD14582.1"/>
    <property type="molecule type" value="Genomic_DNA"/>
</dbReference>
<dbReference type="Pfam" id="PF00830">
    <property type="entry name" value="Ribosomal_L28"/>
    <property type="match status" value="1"/>
</dbReference>
<dbReference type="NCBIfam" id="TIGR00009">
    <property type="entry name" value="L28"/>
    <property type="match status" value="1"/>
</dbReference>
<protein>
    <recommendedName>
        <fullName evidence="4 5">Large ribosomal subunit protein bL28</fullName>
    </recommendedName>
</protein>
<evidence type="ECO:0000313" key="7">
    <source>
        <dbReference type="Proteomes" id="UP000215559"/>
    </source>
</evidence>
<keyword evidence="2 5" id="KW-0689">Ribosomal protein</keyword>
<dbReference type="InterPro" id="IPR001383">
    <property type="entry name" value="Ribosomal_bL28_bact-type"/>
</dbReference>
<dbReference type="GO" id="GO:0006412">
    <property type="term" value="P:translation"/>
    <property type="evidence" value="ECO:0007669"/>
    <property type="project" value="UniProtKB-UniRule"/>
</dbReference>
<dbReference type="InterPro" id="IPR037147">
    <property type="entry name" value="Ribosomal_bL28_sf"/>
</dbReference>
<gene>
    <name evidence="5 6" type="primary">rpmB</name>
    <name evidence="6" type="ORF">CH330_08220</name>
</gene>
<evidence type="ECO:0000256" key="1">
    <source>
        <dbReference type="ARBA" id="ARBA00008760"/>
    </source>
</evidence>
<sequence>MAKHCEICGKVGVVGSNISHAHNVTKRRWEPNLQRVRVKVGSGTKRIWVCTRCLRSGKVEKA</sequence>
<evidence type="ECO:0000256" key="4">
    <source>
        <dbReference type="ARBA" id="ARBA00035174"/>
    </source>
</evidence>
<dbReference type="InterPro" id="IPR026569">
    <property type="entry name" value="Ribosomal_bL28"/>
</dbReference>
<dbReference type="AlphaFoldDB" id="A0A235BQV8"/>
<comment type="caution">
    <text evidence="6">The sequence shown here is derived from an EMBL/GenBank/DDBJ whole genome shotgun (WGS) entry which is preliminary data.</text>
</comment>
<dbReference type="PANTHER" id="PTHR39080">
    <property type="entry name" value="50S RIBOSOMAL PROTEIN L28"/>
    <property type="match status" value="1"/>
</dbReference>
<dbReference type="Proteomes" id="UP000215559">
    <property type="component" value="Unassembled WGS sequence"/>
</dbReference>
<dbReference type="Gene3D" id="2.30.170.40">
    <property type="entry name" value="Ribosomal protein L28/L24"/>
    <property type="match status" value="1"/>
</dbReference>
<organism evidence="6 7">
    <name type="scientific">candidate division WOR-3 bacterium JGI_Cruoil_03_51_56</name>
    <dbReference type="NCBI Taxonomy" id="1973747"/>
    <lineage>
        <taxon>Bacteria</taxon>
        <taxon>Bacteria division WOR-3</taxon>
    </lineage>
</organism>
<evidence type="ECO:0000313" key="6">
    <source>
        <dbReference type="EMBL" id="OYD14582.1"/>
    </source>
</evidence>
<comment type="similarity">
    <text evidence="1 5">Belongs to the bacterial ribosomal protein bL28 family.</text>
</comment>
<dbReference type="PANTHER" id="PTHR39080:SF1">
    <property type="entry name" value="LARGE RIBOSOMAL SUBUNIT PROTEIN BL28A"/>
    <property type="match status" value="1"/>
</dbReference>
<evidence type="ECO:0000256" key="5">
    <source>
        <dbReference type="HAMAP-Rule" id="MF_00373"/>
    </source>
</evidence>
<name>A0A235BQV8_UNCW3</name>
<dbReference type="SUPFAM" id="SSF143800">
    <property type="entry name" value="L28p-like"/>
    <property type="match status" value="1"/>
</dbReference>
<dbReference type="HAMAP" id="MF_00373">
    <property type="entry name" value="Ribosomal_bL28"/>
    <property type="match status" value="1"/>
</dbReference>
<accession>A0A235BQV8</accession>
<dbReference type="InterPro" id="IPR034704">
    <property type="entry name" value="Ribosomal_bL28/bL31-like_sf"/>
</dbReference>
<dbReference type="GO" id="GO:1990904">
    <property type="term" value="C:ribonucleoprotein complex"/>
    <property type="evidence" value="ECO:0007669"/>
    <property type="project" value="UniProtKB-KW"/>
</dbReference>